<dbReference type="PROSITE" id="PS50088">
    <property type="entry name" value="ANK_REPEAT"/>
    <property type="match status" value="1"/>
</dbReference>
<evidence type="ECO:0000256" key="4">
    <source>
        <dbReference type="SAM" id="Phobius"/>
    </source>
</evidence>
<keyword evidence="4" id="KW-1133">Transmembrane helix</keyword>
<gene>
    <name evidence="5" type="ORF">BOX15_Mlig014503g1</name>
</gene>
<sequence length="1559" mass="175552">MAELRLVLEYSCPDSDYERLKRAIESSVQAGQEEILRALVSNDGRNLNDFGVDVLFEAVEDISDLSVLKFLLRRLGGEAIGQVRNELNLSVVHLAALIQDRELAAETMQTLRNALGDGCFSVVSGLNSTAAHFAAKNSNGHEVLIWILDNLGQQALTVKDSLGDTAVHLAAEFQTDECMRLLKAKLPQRVWQARGALRRTPVHRAALNCTGEQSGDTLKWMLENLELEVFKKPDAENNTAVHLAARHQGFECMQMLQDRLGASCFLTPGYQLQTAVHMAARNENGYAALEWFVTNIGSIDHLLIKDANGDTAVHVAAEYQDDECMQLFSTRLPPEHNVWQMEGGLKRTPVHRAALNEKSVLTLHWILDYLAKRPAIFQLRDAQGDTAIHLAAQVQSDECMELLSQHLTLENPVWNTAGAKGRKPVHCLAANAIQREFLKVLVDKLGSSALTEVDEELLTAIHLAASYQSLALFQSLVSCAGKDSITLRDKHGWTPLFMATGNERHEKDESVFFWMMNQLKGSQEQELASKDSDGRTCLHLCARNRAFGAQMFVQSAPQHQFDDPSDAVAASVDKNDRNPLFLACLLKNFNFFKAEFIDVKRHMCIDSVGNTLLHALFLTSESFPNRDFDADEFVSAVKKLIDGGVDPKVENNVKKNCLMSAEFSQRTLYDVLVRLSHLPELKEAFSRLQRNSDGLHVVHVFSGRYDIRFLEAPLKQLFTLSSDKLLNIRVSSGSLSGATCLHFACEAGHEENLRFLIGKGLCDARLGCETASGQTCVDFACNKGKLDVLRSAAADAGVDLREILLLVDPVKKALQLPDKTSARNLLSLFTDPVLRSDIERDRGLPTAGDEAEGQASAAESADVKLLIRALELDSTEMLRSLVVLDYVTGDTDDRLIKALRKRYQSKNPSQQKYFPNMETLDLIATTRTELSLLDCVIFFDKANLLSDLMVLPQFDIIPQTLRLLINMTPQVEMRRGRHEQLSEMMKQALNVLTNVLEQLYVRADQNERELLFRYLTADFKKDEVSGPKFQAPLKKFVDKKGKVVAPFSGPAECFSVMQLVDTVDCDELFATNCLSSMIDEQWKKPPPLSWRTSSSSQPCCPSFNSSCSPGSRPDGVPSFLLSVRFRVWIHMVFFLFFLCFFSWYVTDFGQSLKSQAAAVHIVDAVMWMFALSFATQEINDMVNRGELKDTYAWGRHLKVPRYFTDLFNYFDLAAILLLLAGLILKIVSTGGDTTSLHNAQVVLSASFLLWGFRSVSLLSYFKVTGPKISMLKSLLLSDLAPFLIIMLVLVYSFGIFYVNLLFPVTLSTASILRDSESIAKQVFSLPVSLAFGFFEGAESVVCNGSRQTLEACSDHAGYRAYSGLLMFLYLLIVNIVMWNLLIALFNLTVTSMDTKAEVIWRKNLYEMLVEFSEVSPFPPPFSFPHYICKLGRYACRRLENRRSVQPEEKQSPPWWQERSSFHDYPNDYRQFLVYQAEQLRQCRPRLRQGVERHRDAFEALRAHTEKTVDGTRDELARMVKRETLDIREQLHRLRRNQKKQQKQLSQVLDLLKHSQAAAK</sequence>
<dbReference type="Pfam" id="PF00023">
    <property type="entry name" value="Ank"/>
    <property type="match status" value="1"/>
</dbReference>
<keyword evidence="4" id="KW-0812">Transmembrane</keyword>
<keyword evidence="2 3" id="KW-0040">ANK repeat</keyword>
<evidence type="ECO:0000256" key="3">
    <source>
        <dbReference type="PROSITE-ProRule" id="PRU00023"/>
    </source>
</evidence>
<evidence type="ECO:0000313" key="6">
    <source>
        <dbReference type="Proteomes" id="UP000215902"/>
    </source>
</evidence>
<keyword evidence="1" id="KW-0677">Repeat</keyword>
<keyword evidence="6" id="KW-1185">Reference proteome</keyword>
<dbReference type="Gene3D" id="1.25.40.20">
    <property type="entry name" value="Ankyrin repeat-containing domain"/>
    <property type="match status" value="5"/>
</dbReference>
<name>A0A267EPC8_9PLAT</name>
<dbReference type="InterPro" id="IPR002110">
    <property type="entry name" value="Ankyrin_rpt"/>
</dbReference>
<feature type="transmembrane region" description="Helical" evidence="4">
    <location>
        <begin position="1361"/>
        <end position="1385"/>
    </location>
</feature>
<evidence type="ECO:0008006" key="7">
    <source>
        <dbReference type="Google" id="ProtNLM"/>
    </source>
</evidence>
<evidence type="ECO:0000313" key="5">
    <source>
        <dbReference type="EMBL" id="PAA63393.1"/>
    </source>
</evidence>
<dbReference type="OrthoDB" id="10261302at2759"/>
<dbReference type="SMART" id="SM00248">
    <property type="entry name" value="ANK"/>
    <property type="match status" value="16"/>
</dbReference>
<protein>
    <recommendedName>
        <fullName evidence="7">ANK_REP_REGION domain-containing protein</fullName>
    </recommendedName>
</protein>
<feature type="repeat" description="ANK" evidence="3">
    <location>
        <begin position="736"/>
        <end position="760"/>
    </location>
</feature>
<reference evidence="5 6" key="1">
    <citation type="submission" date="2017-06" db="EMBL/GenBank/DDBJ databases">
        <title>A platform for efficient transgenesis in Macrostomum lignano, a flatworm model organism for stem cell research.</title>
        <authorList>
            <person name="Berezikov E."/>
        </authorList>
    </citation>
    <scope>NUCLEOTIDE SEQUENCE [LARGE SCALE GENOMIC DNA]</scope>
    <source>
        <strain evidence="5">DV1</strain>
        <tissue evidence="5">Whole organism</tissue>
    </source>
</reference>
<feature type="transmembrane region" description="Helical" evidence="4">
    <location>
        <begin position="1206"/>
        <end position="1227"/>
    </location>
</feature>
<proteinExistence type="predicted"/>
<dbReference type="PROSITE" id="PS50297">
    <property type="entry name" value="ANK_REP_REGION"/>
    <property type="match status" value="1"/>
</dbReference>
<comment type="caution">
    <text evidence="5">The sequence shown here is derived from an EMBL/GenBank/DDBJ whole genome shotgun (WGS) entry which is preliminary data.</text>
</comment>
<feature type="transmembrane region" description="Helical" evidence="4">
    <location>
        <begin position="1127"/>
        <end position="1145"/>
    </location>
</feature>
<dbReference type="PANTHER" id="PTHR24198:SF165">
    <property type="entry name" value="ANKYRIN REPEAT-CONTAINING PROTEIN-RELATED"/>
    <property type="match status" value="1"/>
</dbReference>
<dbReference type="EMBL" id="NIVC01001847">
    <property type="protein sequence ID" value="PAA63393.1"/>
    <property type="molecule type" value="Genomic_DNA"/>
</dbReference>
<dbReference type="STRING" id="282301.A0A267EPC8"/>
<evidence type="ECO:0000256" key="2">
    <source>
        <dbReference type="ARBA" id="ARBA00023043"/>
    </source>
</evidence>
<feature type="transmembrane region" description="Helical" evidence="4">
    <location>
        <begin position="1281"/>
        <end position="1302"/>
    </location>
</feature>
<organism evidence="5 6">
    <name type="scientific">Macrostomum lignano</name>
    <dbReference type="NCBI Taxonomy" id="282301"/>
    <lineage>
        <taxon>Eukaryota</taxon>
        <taxon>Metazoa</taxon>
        <taxon>Spiralia</taxon>
        <taxon>Lophotrochozoa</taxon>
        <taxon>Platyhelminthes</taxon>
        <taxon>Rhabditophora</taxon>
        <taxon>Macrostomorpha</taxon>
        <taxon>Macrostomida</taxon>
        <taxon>Macrostomidae</taxon>
        <taxon>Macrostomum</taxon>
    </lineage>
</organism>
<accession>A0A267EPC8</accession>
<dbReference type="PANTHER" id="PTHR24198">
    <property type="entry name" value="ANKYRIN REPEAT AND PROTEIN KINASE DOMAIN-CONTAINING PROTEIN"/>
    <property type="match status" value="1"/>
</dbReference>
<dbReference type="Proteomes" id="UP000215902">
    <property type="component" value="Unassembled WGS sequence"/>
</dbReference>
<feature type="transmembrane region" description="Helical" evidence="4">
    <location>
        <begin position="1239"/>
        <end position="1261"/>
    </location>
</feature>
<dbReference type="InterPro" id="IPR036770">
    <property type="entry name" value="Ankyrin_rpt-contain_sf"/>
</dbReference>
<keyword evidence="4" id="KW-0472">Membrane</keyword>
<evidence type="ECO:0000256" key="1">
    <source>
        <dbReference type="ARBA" id="ARBA00022737"/>
    </source>
</evidence>
<dbReference type="SUPFAM" id="SSF48403">
    <property type="entry name" value="Ankyrin repeat"/>
    <property type="match status" value="2"/>
</dbReference>